<protein>
    <recommendedName>
        <fullName evidence="2">CIP2A N-terminal domain-containing protein</fullName>
    </recommendedName>
</protein>
<keyword evidence="1" id="KW-0175">Coiled coil</keyword>
<dbReference type="InterPro" id="IPR048701">
    <property type="entry name" value="CIP2A_N"/>
</dbReference>
<dbReference type="SUPFAM" id="SSF48371">
    <property type="entry name" value="ARM repeat"/>
    <property type="match status" value="2"/>
</dbReference>
<evidence type="ECO:0000259" key="2">
    <source>
        <dbReference type="Pfam" id="PF21044"/>
    </source>
</evidence>
<evidence type="ECO:0000256" key="1">
    <source>
        <dbReference type="SAM" id="Coils"/>
    </source>
</evidence>
<dbReference type="SUPFAM" id="SSF90257">
    <property type="entry name" value="Myosin rod fragments"/>
    <property type="match status" value="1"/>
</dbReference>
<name>A0AAN9VBX2_9ORTH</name>
<reference evidence="3 4" key="1">
    <citation type="submission" date="2024-03" db="EMBL/GenBank/DDBJ databases">
        <title>The genome assembly and annotation of the cricket Gryllus longicercus Weissman &amp; Gray.</title>
        <authorList>
            <person name="Szrajer S."/>
            <person name="Gray D."/>
            <person name="Ylla G."/>
        </authorList>
    </citation>
    <scope>NUCLEOTIDE SEQUENCE [LARGE SCALE GENOMIC DNA]</scope>
    <source>
        <strain evidence="3">DAG 2021-001</strain>
        <tissue evidence="3">Whole body minus gut</tissue>
    </source>
</reference>
<keyword evidence="4" id="KW-1185">Reference proteome</keyword>
<dbReference type="EMBL" id="JAZDUA010000291">
    <property type="protein sequence ID" value="KAK7861994.1"/>
    <property type="molecule type" value="Genomic_DNA"/>
</dbReference>
<evidence type="ECO:0000313" key="4">
    <source>
        <dbReference type="Proteomes" id="UP001378592"/>
    </source>
</evidence>
<dbReference type="InterPro" id="IPR016024">
    <property type="entry name" value="ARM-type_fold"/>
</dbReference>
<feature type="domain" description="CIP2A N-terminal" evidence="2">
    <location>
        <begin position="21"/>
        <end position="302"/>
    </location>
</feature>
<evidence type="ECO:0000313" key="3">
    <source>
        <dbReference type="EMBL" id="KAK7861994.1"/>
    </source>
</evidence>
<proteinExistence type="predicted"/>
<comment type="caution">
    <text evidence="3">The sequence shown here is derived from an EMBL/GenBank/DDBJ whole genome shotgun (WGS) entry which is preliminary data.</text>
</comment>
<dbReference type="InterPro" id="IPR042510">
    <property type="entry name" value="CIP2A"/>
</dbReference>
<dbReference type="PANTHER" id="PTHR23161">
    <property type="entry name" value="PROTEIN CIP2A"/>
    <property type="match status" value="1"/>
</dbReference>
<dbReference type="PANTHER" id="PTHR23161:SF2">
    <property type="entry name" value="PROTEIN CIP2A"/>
    <property type="match status" value="1"/>
</dbReference>
<sequence length="843" mass="95995">MEKTQHLKAFIASASEYNRFKSEKFGSVVQRQLQILGVYTDYSIFDPDSSTAVEFYISLHELMSGLDCRSSLMWAAVTVLQQACHNSAARLALIQTYKFTPILTRILGTDLTHDKRIRLLQVLQELTYGIKISWQEAHLPFLISTLTQWIMTNEKEVVALSLGILVNLCYKNLPAIYTLMRCVDNKQFMRTVLNLQNESVNTQVQVCKLLIILEHLSGDIPPSDIINLIEATFATLKEAFKAKDIFLLHHIVDFFSDVRSNSQSCEVLRTYKRYYEDIESLLVLFDDQPDAERAGLLLEFLQQLVSLEVPSIIPLYPRLVKVNVPWIQTALACTQSLGLLRSIIVDVKKGTLNNTIKESVSVLLEEQLPVFLTMLDLGKGEDACPMNGETRSRITALLQLLREMCCIKNLSDKILSFINQTVVQKLCQGLILFDIKENSNLFQKDLIALNIYTLSFVAELAKHNGYWVNFFMELLSHQQILMVLAIGLYKGEENIKKEVLSLTGSLGFPVESFSPLAKSLCDLEPLVALPTGKSRTIVSQTGCDSQHELTPLFNITQEGRLDEFIAKLQQTLHNSEAKDIPMSSVMELYEYKLAAFGHSERALHASLEAVNNHATHLQHRLAQMNAEANRMHQLLYHSQQCVERLQRDKREISRLLESEKSTASQAHKSHVQDMKNKQKVINELNLVNEELRRNVLSLNEEKQSLEIKLKESQNQLATISAQASQYLGKIRSLEAKLKDQQAKLTDLTAEHTKLEGKLRKTEYLCQERETEIGQLKVANASLKDEASNLDVLVKSHERSLEEKDQEICNIQHQLRELQRIREMIYEISAGYGLMAFHLKISTF</sequence>
<gene>
    <name evidence="3" type="ORF">R5R35_013537</name>
</gene>
<dbReference type="AlphaFoldDB" id="A0AAN9VBX2"/>
<dbReference type="Pfam" id="PF21044">
    <property type="entry name" value="CIP2A_N"/>
    <property type="match status" value="1"/>
</dbReference>
<feature type="coiled-coil region" evidence="1">
    <location>
        <begin position="607"/>
        <end position="757"/>
    </location>
</feature>
<accession>A0AAN9VBX2</accession>
<dbReference type="Proteomes" id="UP001378592">
    <property type="component" value="Unassembled WGS sequence"/>
</dbReference>
<organism evidence="3 4">
    <name type="scientific">Gryllus longicercus</name>
    <dbReference type="NCBI Taxonomy" id="2509291"/>
    <lineage>
        <taxon>Eukaryota</taxon>
        <taxon>Metazoa</taxon>
        <taxon>Ecdysozoa</taxon>
        <taxon>Arthropoda</taxon>
        <taxon>Hexapoda</taxon>
        <taxon>Insecta</taxon>
        <taxon>Pterygota</taxon>
        <taxon>Neoptera</taxon>
        <taxon>Polyneoptera</taxon>
        <taxon>Orthoptera</taxon>
        <taxon>Ensifera</taxon>
        <taxon>Gryllidea</taxon>
        <taxon>Grylloidea</taxon>
        <taxon>Gryllidae</taxon>
        <taxon>Gryllinae</taxon>
        <taxon>Gryllus</taxon>
    </lineage>
</organism>